<dbReference type="InParanoid" id="M1BMX6"/>
<dbReference type="OMA" id="WHICISR"/>
<dbReference type="eggNOG" id="ENOG502SB7U">
    <property type="taxonomic scope" value="Eukaryota"/>
</dbReference>
<dbReference type="AlphaFoldDB" id="M1BMX6"/>
<sequence length="969" mass="111035">MVFFKDYTCPSSQLKYLIVGTEGSTVETKFLVQDSFVGRYVDPWPQLRNTLHMRSWTSEYDHKSNKASKAWYLDKPNPQCKNIASTLSNLGRRMILEELCWGDNIVLEGEYHYILGYWEWTEDVLSKNGQSLNNACISDAVFASFFTYDRNYNIIQAFCEAWCPQTNTLLTSIGETSISLWDLHILGGLPISGVPYEEVIPNSTELTGNFIWPETFKIASLMASGKRVSLAVPVLASIYHGLNKISNSSQLDHIRVCFPIHYVYGWLAYYLKTHYPLTSGPSLPRMVVYSGEGAAKYFDKDEARKRVHWGESIVWNATILSRPHPTYYIDDGKAPELELAYFMSLRFNYLPLRRGGSFVIEPYSPHRFSRQFGFHQDIPGYLENDIRAESLDEGLRYWRICISRATMSKVTFPPAVTSAKKLYTTQYSSWWERSYGMVLEDNLDVMVEKAGSEFVTLLEDKSQDIEKTLSKVPVLASIYHGLNKISNSSQLDHIRVCFPIHYVYGWLAYYLKTHYPLTSGPSLPRMVVYSGEGAAKYFDKDEARKRVHRGESIVWNATMLSRPHPTYYIDDGKAPELELAYFMSLRFNYLPLRRGGSFVIEPYSPHRFSCPFGFHQDIPGYLENDIRVESPDEGLRYWHICISRATMSKATFPPAVTSAKKLYTTQYSSWWERSYGMVLEDNLDFMVEKAGSEFVTLLEDKIQDIEKTLSKVKTPLAPQHQSKKLNSSKVSKKEVVHTSTDKEKCPQFLFSSKRALQETSKTSKDRCWKRQRVEPSGAEVVDLRVVEVQSVDSPSRSMTIQSDKAQSISNIEQEQKTSSTSRGQTLKGLTHNSNGFSRVLPKSNGAMSVFEGKGVVFNHKRKYILGLWEEICGKLSRTSLDNISSYKNDICEIFKEMSEMNLLDLSPLKSLVDSLFDHATSYDQEHSNFVDKAYADKKMELISNAKGRLELFKVKRVRRQNMFLLTGNH</sequence>
<dbReference type="InterPro" id="IPR019557">
    <property type="entry name" value="AminoTfrase-like_pln_mobile"/>
</dbReference>
<evidence type="ECO:0000259" key="2">
    <source>
        <dbReference type="Pfam" id="PF10536"/>
    </source>
</evidence>
<dbReference type="PANTHER" id="PTHR36607">
    <property type="entry name" value="1,2-DIHYDROXY-3-KETO-5-METHYLTHIOPENTENE DIOXYGENASE 4"/>
    <property type="match status" value="1"/>
</dbReference>
<reference evidence="4" key="1">
    <citation type="journal article" date="2011" name="Nature">
        <title>Genome sequence and analysis of the tuber crop potato.</title>
        <authorList>
            <consortium name="The Potato Genome Sequencing Consortium"/>
        </authorList>
    </citation>
    <scope>NUCLEOTIDE SEQUENCE [LARGE SCALE GENOMIC DNA]</scope>
    <source>
        <strain evidence="4">cv. DM1-3 516 R44</strain>
    </source>
</reference>
<name>M1BMX6_SOLTU</name>
<feature type="domain" description="Aminotransferase-like plant mobile" evidence="2">
    <location>
        <begin position="474"/>
        <end position="672"/>
    </location>
</feature>
<dbReference type="PaxDb" id="4113-PGSC0003DMT400048835"/>
<dbReference type="STRING" id="4113.M1BMX6"/>
<evidence type="ECO:0000313" key="4">
    <source>
        <dbReference type="Proteomes" id="UP000011115"/>
    </source>
</evidence>
<dbReference type="EnsemblPlants" id="PGSC0003DMT400048835">
    <property type="protein sequence ID" value="PGSC0003DMT400048835"/>
    <property type="gene ID" value="PGSC0003DMG400018974"/>
</dbReference>
<keyword evidence="4" id="KW-1185">Reference proteome</keyword>
<dbReference type="Proteomes" id="UP000011115">
    <property type="component" value="Unassembled WGS sequence"/>
</dbReference>
<feature type="compositionally biased region" description="Polar residues" evidence="1">
    <location>
        <begin position="794"/>
        <end position="824"/>
    </location>
</feature>
<accession>M1BMX6</accession>
<dbReference type="HOGENOM" id="CLU_012929_0_0_1"/>
<protein>
    <recommendedName>
        <fullName evidence="2">Aminotransferase-like plant mobile domain-containing protein</fullName>
    </recommendedName>
</protein>
<feature type="region of interest" description="Disordered" evidence="1">
    <location>
        <begin position="713"/>
        <end position="737"/>
    </location>
</feature>
<dbReference type="PANTHER" id="PTHR36607:SF23">
    <property type="entry name" value="AMINOTRANSFERASE-LIKE PLANT MOBILE DOMAIN-CONTAINING PROTEIN"/>
    <property type="match status" value="1"/>
</dbReference>
<feature type="domain" description="Aminotransferase-like plant mobile" evidence="2">
    <location>
        <begin position="137"/>
        <end position="195"/>
    </location>
</feature>
<proteinExistence type="predicted"/>
<feature type="domain" description="Aminotransferase-like plant mobile" evidence="2">
    <location>
        <begin position="208"/>
        <end position="432"/>
    </location>
</feature>
<dbReference type="Pfam" id="PF10536">
    <property type="entry name" value="PMD"/>
    <property type="match status" value="3"/>
</dbReference>
<evidence type="ECO:0000313" key="3">
    <source>
        <dbReference type="EnsemblPlants" id="PGSC0003DMT400048835"/>
    </source>
</evidence>
<organism evidence="3 4">
    <name type="scientific">Solanum tuberosum</name>
    <name type="common">Potato</name>
    <dbReference type="NCBI Taxonomy" id="4113"/>
    <lineage>
        <taxon>Eukaryota</taxon>
        <taxon>Viridiplantae</taxon>
        <taxon>Streptophyta</taxon>
        <taxon>Embryophyta</taxon>
        <taxon>Tracheophyta</taxon>
        <taxon>Spermatophyta</taxon>
        <taxon>Magnoliopsida</taxon>
        <taxon>eudicotyledons</taxon>
        <taxon>Gunneridae</taxon>
        <taxon>Pentapetalae</taxon>
        <taxon>asterids</taxon>
        <taxon>lamiids</taxon>
        <taxon>Solanales</taxon>
        <taxon>Solanaceae</taxon>
        <taxon>Solanoideae</taxon>
        <taxon>Solaneae</taxon>
        <taxon>Solanum</taxon>
    </lineage>
</organism>
<feature type="region of interest" description="Disordered" evidence="1">
    <location>
        <begin position="794"/>
        <end position="828"/>
    </location>
</feature>
<dbReference type="Gramene" id="PGSC0003DMT400048835">
    <property type="protein sequence ID" value="PGSC0003DMT400048835"/>
    <property type="gene ID" value="PGSC0003DMG400018974"/>
</dbReference>
<reference evidence="3" key="2">
    <citation type="submission" date="2015-06" db="UniProtKB">
        <authorList>
            <consortium name="EnsemblPlants"/>
        </authorList>
    </citation>
    <scope>IDENTIFICATION</scope>
    <source>
        <strain evidence="3">DM1-3 516 R44</strain>
    </source>
</reference>
<evidence type="ECO:0000256" key="1">
    <source>
        <dbReference type="SAM" id="MobiDB-lite"/>
    </source>
</evidence>